<dbReference type="PANTHER" id="PTHR44899">
    <property type="entry name" value="CAMK FAMILY PROTEIN KINASE"/>
    <property type="match status" value="1"/>
</dbReference>
<dbReference type="InterPro" id="IPR008271">
    <property type="entry name" value="Ser/Thr_kinase_AS"/>
</dbReference>
<dbReference type="InterPro" id="IPR051131">
    <property type="entry name" value="NEK_Ser/Thr_kinase_NIMA"/>
</dbReference>
<sequence length="690" mass="79407">MTETDEPQVFKKRYKIIKKLGAGNFGTAYLVTDLKAKNESKVLKVVRLGEMDSDQTVDSVHEAELLSNLHNEHIVKFYESFLENDCLCIVTEFCEGGDLDQRFKELKKQNRVLDEEQIVEWLIQILIAVQYMHKSRILHRDLKARNIFLRSEKVKIGDFGISRILVGTMDVASTFTGTPSVGCLLYEMCTYEHAFNGKGLMNVIYKVVEGQPPELPTTYSKELNDILKKMFTKEPKQRPSAVELLNDPFILQHRQRIQMNDPLENTISGNRRLKELHTRLQNPISFGDMQKQSWSLNSQNQAIVDNDDDNNTNNNNDDDDDDVQLGNNTFFKRNSRVDEHDEQQTLKETYTYKTARQTMIERKLHEADARGQVFTQAARLNTLGAAQNRQMMRESTIIGSMKQPWPSLNDAEIKEQTRPKLSQTVNNRTRNTNQFSNEETYTVRTNPDDFKTFKKPIRSLNDDRPITPMRGTYRQIADKFGDEDGLPTDPNLTNQYYEVYNDFEKEDDFSPTREKHEKEFHDQVCRSFNGQGTTLKLNRSMSASQRSTINSMSRTINPHYAPNPIRQSKYVTSSRTIASGTKKKPLSSNTTIDENNITLKDNPTHDAFGPLAKNKKISSIRTKAIEALGEATFEKVHNYLIKQRTRQRTDTTLDDSKITDGLTAFVKKPSDCFLVDQLVFLELVETKKKT</sequence>
<reference evidence="12" key="1">
    <citation type="submission" date="2021-02" db="EMBL/GenBank/DDBJ databases">
        <authorList>
            <person name="Nowell W R."/>
        </authorList>
    </citation>
    <scope>NUCLEOTIDE SEQUENCE</scope>
</reference>
<evidence type="ECO:0000313" key="12">
    <source>
        <dbReference type="EMBL" id="CAF3958368.1"/>
    </source>
</evidence>
<dbReference type="Proteomes" id="UP000663881">
    <property type="component" value="Unassembled WGS sequence"/>
</dbReference>
<feature type="region of interest" description="Disordered" evidence="10">
    <location>
        <begin position="571"/>
        <end position="605"/>
    </location>
</feature>
<evidence type="ECO:0000256" key="9">
    <source>
        <dbReference type="ARBA" id="ARBA00048679"/>
    </source>
</evidence>
<dbReference type="PROSITE" id="PS50011">
    <property type="entry name" value="PROTEIN_KINASE_DOM"/>
    <property type="match status" value="1"/>
</dbReference>
<dbReference type="EC" id="2.7.11.1" evidence="2"/>
<dbReference type="Gene3D" id="1.10.510.10">
    <property type="entry name" value="Transferase(Phosphotransferase) domain 1"/>
    <property type="match status" value="2"/>
</dbReference>
<dbReference type="GO" id="GO:0004674">
    <property type="term" value="F:protein serine/threonine kinase activity"/>
    <property type="evidence" value="ECO:0007669"/>
    <property type="project" value="UniProtKB-KW"/>
</dbReference>
<keyword evidence="5" id="KW-0547">Nucleotide-binding</keyword>
<feature type="domain" description="Protein kinase" evidence="11">
    <location>
        <begin position="14"/>
        <end position="250"/>
    </location>
</feature>
<keyword evidence="6" id="KW-0418">Kinase</keyword>
<comment type="similarity">
    <text evidence="1">Belongs to the protein kinase superfamily. NEK Ser/Thr protein kinase family. NIMA subfamily.</text>
</comment>
<dbReference type="Gene3D" id="3.30.200.20">
    <property type="entry name" value="Phosphorylase Kinase, domain 1"/>
    <property type="match status" value="1"/>
</dbReference>
<comment type="caution">
    <text evidence="12">The sequence shown here is derived from an EMBL/GenBank/DDBJ whole genome shotgun (WGS) entry which is preliminary data.</text>
</comment>
<dbReference type="AlphaFoldDB" id="A0A819LAQ3"/>
<organism evidence="12 13">
    <name type="scientific">Adineta steineri</name>
    <dbReference type="NCBI Taxonomy" id="433720"/>
    <lineage>
        <taxon>Eukaryota</taxon>
        <taxon>Metazoa</taxon>
        <taxon>Spiralia</taxon>
        <taxon>Gnathifera</taxon>
        <taxon>Rotifera</taxon>
        <taxon>Eurotatoria</taxon>
        <taxon>Bdelloidea</taxon>
        <taxon>Adinetida</taxon>
        <taxon>Adinetidae</taxon>
        <taxon>Adineta</taxon>
    </lineage>
</organism>
<name>A0A819LAQ3_9BILA</name>
<evidence type="ECO:0000256" key="2">
    <source>
        <dbReference type="ARBA" id="ARBA00012513"/>
    </source>
</evidence>
<comment type="catalytic activity">
    <reaction evidence="8">
        <text>L-threonyl-[protein] + ATP = O-phospho-L-threonyl-[protein] + ADP + H(+)</text>
        <dbReference type="Rhea" id="RHEA:46608"/>
        <dbReference type="Rhea" id="RHEA-COMP:11060"/>
        <dbReference type="Rhea" id="RHEA-COMP:11605"/>
        <dbReference type="ChEBI" id="CHEBI:15378"/>
        <dbReference type="ChEBI" id="CHEBI:30013"/>
        <dbReference type="ChEBI" id="CHEBI:30616"/>
        <dbReference type="ChEBI" id="CHEBI:61977"/>
        <dbReference type="ChEBI" id="CHEBI:456216"/>
        <dbReference type="EC" id="2.7.11.1"/>
    </reaction>
</comment>
<evidence type="ECO:0000259" key="11">
    <source>
        <dbReference type="PROSITE" id="PS50011"/>
    </source>
</evidence>
<keyword evidence="4" id="KW-0808">Transferase</keyword>
<dbReference type="SMART" id="SM00220">
    <property type="entry name" value="S_TKc"/>
    <property type="match status" value="1"/>
</dbReference>
<evidence type="ECO:0000256" key="6">
    <source>
        <dbReference type="ARBA" id="ARBA00022777"/>
    </source>
</evidence>
<gene>
    <name evidence="12" type="ORF">OKA104_LOCUS27380</name>
</gene>
<proteinExistence type="inferred from homology"/>
<dbReference type="Pfam" id="PF00069">
    <property type="entry name" value="Pkinase"/>
    <property type="match status" value="1"/>
</dbReference>
<dbReference type="InterPro" id="IPR011009">
    <property type="entry name" value="Kinase-like_dom_sf"/>
</dbReference>
<dbReference type="EMBL" id="CAJOAY010002511">
    <property type="protein sequence ID" value="CAF3958368.1"/>
    <property type="molecule type" value="Genomic_DNA"/>
</dbReference>
<evidence type="ECO:0000256" key="8">
    <source>
        <dbReference type="ARBA" id="ARBA00047899"/>
    </source>
</evidence>
<keyword evidence="3" id="KW-0723">Serine/threonine-protein kinase</keyword>
<dbReference type="SUPFAM" id="SSF56112">
    <property type="entry name" value="Protein kinase-like (PK-like)"/>
    <property type="match status" value="1"/>
</dbReference>
<feature type="compositionally biased region" description="Polar residues" evidence="10">
    <location>
        <begin position="586"/>
        <end position="601"/>
    </location>
</feature>
<protein>
    <recommendedName>
        <fullName evidence="2">non-specific serine/threonine protein kinase</fullName>
        <ecNumber evidence="2">2.7.11.1</ecNumber>
    </recommendedName>
</protein>
<accession>A0A819LAQ3</accession>
<dbReference type="InterPro" id="IPR000719">
    <property type="entry name" value="Prot_kinase_dom"/>
</dbReference>
<evidence type="ECO:0000256" key="1">
    <source>
        <dbReference type="ARBA" id="ARBA00010886"/>
    </source>
</evidence>
<feature type="region of interest" description="Disordered" evidence="10">
    <location>
        <begin position="303"/>
        <end position="345"/>
    </location>
</feature>
<evidence type="ECO:0000256" key="5">
    <source>
        <dbReference type="ARBA" id="ARBA00022741"/>
    </source>
</evidence>
<evidence type="ECO:0000256" key="3">
    <source>
        <dbReference type="ARBA" id="ARBA00022527"/>
    </source>
</evidence>
<dbReference type="PROSITE" id="PS00108">
    <property type="entry name" value="PROTEIN_KINASE_ST"/>
    <property type="match status" value="1"/>
</dbReference>
<keyword evidence="7" id="KW-0067">ATP-binding</keyword>
<evidence type="ECO:0000256" key="10">
    <source>
        <dbReference type="SAM" id="MobiDB-lite"/>
    </source>
</evidence>
<dbReference type="GO" id="GO:0005524">
    <property type="term" value="F:ATP binding"/>
    <property type="evidence" value="ECO:0007669"/>
    <property type="project" value="UniProtKB-KW"/>
</dbReference>
<comment type="catalytic activity">
    <reaction evidence="9">
        <text>L-seryl-[protein] + ATP = O-phospho-L-seryl-[protein] + ADP + H(+)</text>
        <dbReference type="Rhea" id="RHEA:17989"/>
        <dbReference type="Rhea" id="RHEA-COMP:9863"/>
        <dbReference type="Rhea" id="RHEA-COMP:11604"/>
        <dbReference type="ChEBI" id="CHEBI:15378"/>
        <dbReference type="ChEBI" id="CHEBI:29999"/>
        <dbReference type="ChEBI" id="CHEBI:30616"/>
        <dbReference type="ChEBI" id="CHEBI:83421"/>
        <dbReference type="ChEBI" id="CHEBI:456216"/>
        <dbReference type="EC" id="2.7.11.1"/>
    </reaction>
</comment>
<evidence type="ECO:0000256" key="7">
    <source>
        <dbReference type="ARBA" id="ARBA00022840"/>
    </source>
</evidence>
<evidence type="ECO:0000313" key="13">
    <source>
        <dbReference type="Proteomes" id="UP000663881"/>
    </source>
</evidence>
<evidence type="ECO:0000256" key="4">
    <source>
        <dbReference type="ARBA" id="ARBA00022679"/>
    </source>
</evidence>
<dbReference type="PANTHER" id="PTHR44899:SF8">
    <property type="entry name" value="NIMA-RELATED KINASE 11"/>
    <property type="match status" value="1"/>
</dbReference>
<feature type="compositionally biased region" description="Basic and acidic residues" evidence="10">
    <location>
        <begin position="335"/>
        <end position="345"/>
    </location>
</feature>
<feature type="compositionally biased region" description="Acidic residues" evidence="10">
    <location>
        <begin position="305"/>
        <end position="323"/>
    </location>
</feature>